<sequence>MNSDEQMFHKYTRMTLPTFQHLMDIVNPSLMKRSPRALEPEQRVAFTLRFLIGGKVPAVAFAYRVGLSTVHKIIKETCDVFERLSWSYLSTNSFKRRIFTNC</sequence>
<dbReference type="RefSeq" id="XP_024892191.1">
    <property type="nucleotide sequence ID" value="XM_025036423.1"/>
</dbReference>
<evidence type="ECO:0000313" key="2">
    <source>
        <dbReference type="RefSeq" id="XP_024892191.1"/>
    </source>
</evidence>
<evidence type="ECO:0000313" key="1">
    <source>
        <dbReference type="Proteomes" id="UP000504618"/>
    </source>
</evidence>
<dbReference type="Proteomes" id="UP000504618">
    <property type="component" value="Unplaced"/>
</dbReference>
<keyword evidence="1" id="KW-1185">Reference proteome</keyword>
<organism evidence="1 2">
    <name type="scientific">Temnothorax curvispinosus</name>
    <dbReference type="NCBI Taxonomy" id="300111"/>
    <lineage>
        <taxon>Eukaryota</taxon>
        <taxon>Metazoa</taxon>
        <taxon>Ecdysozoa</taxon>
        <taxon>Arthropoda</taxon>
        <taxon>Hexapoda</taxon>
        <taxon>Insecta</taxon>
        <taxon>Pterygota</taxon>
        <taxon>Neoptera</taxon>
        <taxon>Endopterygota</taxon>
        <taxon>Hymenoptera</taxon>
        <taxon>Apocrita</taxon>
        <taxon>Aculeata</taxon>
        <taxon>Formicoidea</taxon>
        <taxon>Formicidae</taxon>
        <taxon>Myrmicinae</taxon>
        <taxon>Temnothorax</taxon>
    </lineage>
</organism>
<reference evidence="2" key="1">
    <citation type="submission" date="2025-08" db="UniProtKB">
        <authorList>
            <consortium name="RefSeq"/>
        </authorList>
    </citation>
    <scope>IDENTIFICATION</scope>
    <source>
        <tissue evidence="2">Whole body</tissue>
    </source>
</reference>
<protein>
    <submittedName>
        <fullName evidence="2">Uncharacterized protein LOC112467700</fullName>
    </submittedName>
</protein>
<dbReference type="AlphaFoldDB" id="A0A6J1RHK0"/>
<dbReference type="OrthoDB" id="7692402at2759"/>
<accession>A0A6J1RHK0</accession>
<name>A0A6J1RHK0_9HYME</name>
<gene>
    <name evidence="2" type="primary">LOC112467700</name>
</gene>
<dbReference type="GeneID" id="112467700"/>
<proteinExistence type="predicted"/>